<evidence type="ECO:0000259" key="1">
    <source>
        <dbReference type="Pfam" id="PF12680"/>
    </source>
</evidence>
<protein>
    <submittedName>
        <fullName evidence="2">Nuclear transport factor 2 family protein</fullName>
    </submittedName>
</protein>
<feature type="domain" description="SnoaL-like" evidence="1">
    <location>
        <begin position="20"/>
        <end position="125"/>
    </location>
</feature>
<dbReference type="Proteomes" id="UP001247754">
    <property type="component" value="Unassembled WGS sequence"/>
</dbReference>
<reference evidence="2 3" key="1">
    <citation type="submission" date="2023-09" db="EMBL/GenBank/DDBJ databases">
        <title>Xinfangfangia sedmenti sp. nov., isolated the sedment.</title>
        <authorList>
            <person name="Xu L."/>
        </authorList>
    </citation>
    <scope>NUCLEOTIDE SEQUENCE [LARGE SCALE GENOMIC DNA]</scope>
    <source>
        <strain evidence="2 3">LG-4</strain>
    </source>
</reference>
<dbReference type="InterPro" id="IPR032710">
    <property type="entry name" value="NTF2-like_dom_sf"/>
</dbReference>
<evidence type="ECO:0000313" key="3">
    <source>
        <dbReference type="Proteomes" id="UP001247754"/>
    </source>
</evidence>
<accession>A0ABU1FAD1</accession>
<gene>
    <name evidence="2" type="ORF">RGD00_14465</name>
</gene>
<keyword evidence="3" id="KW-1185">Reference proteome</keyword>
<proteinExistence type="predicted"/>
<dbReference type="InterPro" id="IPR037401">
    <property type="entry name" value="SnoaL-like"/>
</dbReference>
<dbReference type="Pfam" id="PF12680">
    <property type="entry name" value="SnoaL_2"/>
    <property type="match status" value="1"/>
</dbReference>
<dbReference type="Gene3D" id="3.10.450.50">
    <property type="match status" value="1"/>
</dbReference>
<name>A0ABU1FAD1_9RHOB</name>
<organism evidence="2 3">
    <name type="scientific">Ruixingdingia sedimenti</name>
    <dbReference type="NCBI Taxonomy" id="3073604"/>
    <lineage>
        <taxon>Bacteria</taxon>
        <taxon>Pseudomonadati</taxon>
        <taxon>Pseudomonadota</taxon>
        <taxon>Alphaproteobacteria</taxon>
        <taxon>Rhodobacterales</taxon>
        <taxon>Paracoccaceae</taxon>
        <taxon>Ruixingdingia</taxon>
    </lineage>
</organism>
<comment type="caution">
    <text evidence="2">The sequence shown here is derived from an EMBL/GenBank/DDBJ whole genome shotgun (WGS) entry which is preliminary data.</text>
</comment>
<dbReference type="SUPFAM" id="SSF54427">
    <property type="entry name" value="NTF2-like"/>
    <property type="match status" value="1"/>
</dbReference>
<sequence length="153" mass="17147">MPTRADAFTPATPGIATALQFFTLLMKGDLDAFAQIWTEDAVQEHPFGFDGLTAALTGRDEVVADYRRMFANRSDMVFTIYDAHQTTDPDCVIIEARGVSRVNETGKIYDNRYVALFRLRDGRIALNRFYFNPLVTLDTFKGVLIGPGLSKQD</sequence>
<dbReference type="EMBL" id="JAVKPH010000017">
    <property type="protein sequence ID" value="MDR5653816.1"/>
    <property type="molecule type" value="Genomic_DNA"/>
</dbReference>
<evidence type="ECO:0000313" key="2">
    <source>
        <dbReference type="EMBL" id="MDR5653816.1"/>
    </source>
</evidence>
<dbReference type="CDD" id="cd00531">
    <property type="entry name" value="NTF2_like"/>
    <property type="match status" value="1"/>
</dbReference>
<dbReference type="RefSeq" id="WP_310458055.1">
    <property type="nucleotide sequence ID" value="NZ_JAVKPH010000017.1"/>
</dbReference>